<dbReference type="InterPro" id="IPR003594">
    <property type="entry name" value="HATPase_dom"/>
</dbReference>
<keyword evidence="7" id="KW-0067">ATP-binding</keyword>
<feature type="repeat" description="TPR" evidence="9">
    <location>
        <begin position="242"/>
        <end position="275"/>
    </location>
</feature>
<feature type="transmembrane region" description="Helical" evidence="10">
    <location>
        <begin position="356"/>
        <end position="375"/>
    </location>
</feature>
<reference evidence="14" key="1">
    <citation type="journal article" date="2019" name="Int. J. Syst. Evol. Microbiol.">
        <title>The Global Catalogue of Microorganisms (GCM) 10K type strain sequencing project: providing services to taxonomists for standard genome sequencing and annotation.</title>
        <authorList>
            <consortium name="The Broad Institute Genomics Platform"/>
            <consortium name="The Broad Institute Genome Sequencing Center for Infectious Disease"/>
            <person name="Wu L."/>
            <person name="Ma J."/>
        </authorList>
    </citation>
    <scope>NUCLEOTIDE SEQUENCE [LARGE SCALE GENOMIC DNA]</scope>
    <source>
        <strain evidence="14">KCTC 23299</strain>
    </source>
</reference>
<keyword evidence="8" id="KW-0902">Two-component regulatory system</keyword>
<feature type="domain" description="Histidine kinase" evidence="12">
    <location>
        <begin position="412"/>
        <end position="624"/>
    </location>
</feature>
<dbReference type="PRINTS" id="PR00344">
    <property type="entry name" value="BCTRLSENSOR"/>
</dbReference>
<organism evidence="13 14">
    <name type="scientific">Terrimonas rubra</name>
    <dbReference type="NCBI Taxonomy" id="1035890"/>
    <lineage>
        <taxon>Bacteria</taxon>
        <taxon>Pseudomonadati</taxon>
        <taxon>Bacteroidota</taxon>
        <taxon>Chitinophagia</taxon>
        <taxon>Chitinophagales</taxon>
        <taxon>Chitinophagaceae</taxon>
        <taxon>Terrimonas</taxon>
    </lineage>
</organism>
<dbReference type="InterPro" id="IPR036890">
    <property type="entry name" value="HATPase_C_sf"/>
</dbReference>
<keyword evidence="4" id="KW-0808">Transferase</keyword>
<keyword evidence="10" id="KW-0472">Membrane</keyword>
<evidence type="ECO:0000259" key="12">
    <source>
        <dbReference type="PROSITE" id="PS50109"/>
    </source>
</evidence>
<gene>
    <name evidence="13" type="ORF">ACFS6H_19615</name>
</gene>
<evidence type="ECO:0000313" key="13">
    <source>
        <dbReference type="EMBL" id="MFD2921937.1"/>
    </source>
</evidence>
<dbReference type="Pfam" id="PF02518">
    <property type="entry name" value="HATPase_c"/>
    <property type="match status" value="1"/>
</dbReference>
<keyword evidence="10" id="KW-1133">Transmembrane helix</keyword>
<evidence type="ECO:0000256" key="7">
    <source>
        <dbReference type="ARBA" id="ARBA00022840"/>
    </source>
</evidence>
<evidence type="ECO:0000256" key="9">
    <source>
        <dbReference type="PROSITE-ProRule" id="PRU00339"/>
    </source>
</evidence>
<dbReference type="PROSITE" id="PS50005">
    <property type="entry name" value="TPR"/>
    <property type="match status" value="3"/>
</dbReference>
<dbReference type="CDD" id="cd00082">
    <property type="entry name" value="HisKA"/>
    <property type="match status" value="1"/>
</dbReference>
<evidence type="ECO:0000256" key="1">
    <source>
        <dbReference type="ARBA" id="ARBA00000085"/>
    </source>
</evidence>
<proteinExistence type="predicted"/>
<keyword evidence="10" id="KW-0812">Transmembrane</keyword>
<dbReference type="SUPFAM" id="SSF55874">
    <property type="entry name" value="ATPase domain of HSP90 chaperone/DNA topoisomerase II/histidine kinase"/>
    <property type="match status" value="1"/>
</dbReference>
<dbReference type="SMART" id="SM00387">
    <property type="entry name" value="HATPase_c"/>
    <property type="match status" value="1"/>
</dbReference>
<feature type="chain" id="PRO_5046244493" description="histidine kinase" evidence="11">
    <location>
        <begin position="20"/>
        <end position="624"/>
    </location>
</feature>
<dbReference type="SMART" id="SM00028">
    <property type="entry name" value="TPR"/>
    <property type="match status" value="4"/>
</dbReference>
<dbReference type="Proteomes" id="UP001597511">
    <property type="component" value="Unassembled WGS sequence"/>
</dbReference>
<comment type="catalytic activity">
    <reaction evidence="1">
        <text>ATP + protein L-histidine = ADP + protein N-phospho-L-histidine.</text>
        <dbReference type="EC" id="2.7.13.3"/>
    </reaction>
</comment>
<dbReference type="Gene3D" id="1.10.287.130">
    <property type="match status" value="1"/>
</dbReference>
<keyword evidence="9" id="KW-0802">TPR repeat</keyword>
<keyword evidence="5" id="KW-0547">Nucleotide-binding</keyword>
<keyword evidence="3" id="KW-0597">Phosphoprotein</keyword>
<evidence type="ECO:0000256" key="5">
    <source>
        <dbReference type="ARBA" id="ARBA00022741"/>
    </source>
</evidence>
<dbReference type="EMBL" id="JBHUOZ010000003">
    <property type="protein sequence ID" value="MFD2921937.1"/>
    <property type="molecule type" value="Genomic_DNA"/>
</dbReference>
<dbReference type="SUPFAM" id="SSF47384">
    <property type="entry name" value="Homodimeric domain of signal transducing histidine kinase"/>
    <property type="match status" value="1"/>
</dbReference>
<dbReference type="PANTHER" id="PTHR42878:SF7">
    <property type="entry name" value="SENSOR HISTIDINE KINASE GLRK"/>
    <property type="match status" value="1"/>
</dbReference>
<name>A0ABW6A9H1_9BACT</name>
<keyword evidence="11" id="KW-0732">Signal</keyword>
<dbReference type="InterPro" id="IPR036097">
    <property type="entry name" value="HisK_dim/P_sf"/>
</dbReference>
<dbReference type="InterPro" id="IPR050351">
    <property type="entry name" value="BphY/WalK/GraS-like"/>
</dbReference>
<dbReference type="InterPro" id="IPR019734">
    <property type="entry name" value="TPR_rpt"/>
</dbReference>
<accession>A0ABW6A9H1</accession>
<dbReference type="RefSeq" id="WP_386103162.1">
    <property type="nucleotide sequence ID" value="NZ_JBHUOZ010000003.1"/>
</dbReference>
<feature type="signal peptide" evidence="11">
    <location>
        <begin position="1"/>
        <end position="19"/>
    </location>
</feature>
<dbReference type="EC" id="2.7.13.3" evidence="2"/>
<dbReference type="SUPFAM" id="SSF48452">
    <property type="entry name" value="TPR-like"/>
    <property type="match status" value="2"/>
</dbReference>
<evidence type="ECO:0000256" key="8">
    <source>
        <dbReference type="ARBA" id="ARBA00023012"/>
    </source>
</evidence>
<dbReference type="InterPro" id="IPR005467">
    <property type="entry name" value="His_kinase_dom"/>
</dbReference>
<sequence>MRKGFLLLTALVLFVTAFAQQKKYIDSLLTEIDKHPPDSVLVDLYDEIGQVVSQNNPTKAIEYLEKGKAIAEKARLQIAYANFWYSIGFNYRVKGKYDQAIHAYQQSLPVYEQRKDSFRLANALMSIQSTYFELNDLEKAKEYMAQAAPYIFGVNDLPQVADFYGSIATINSKQNKYDSALYYYQKAIDLNKSFNDPIGQSIVMMNKGLTLKKMGQYQQALQYFDSSIAAVKDVEQMADLNASIKNNIGATYAMMGQTDKALAAFNTSIQIAREAGLLKNEMENYRNMSDLFLKNGDYKNHSAYLQKYYAIKDSIFTIDSKNQITQLEADYEITKKNNELLVKETEVTRNKSQRNIFIILSATALAILLTLGYFYTRIKKANKLLNEKNILINEQKNELLTLNRVKDRLFSIISHDLRQPLQTLKSFLILSDNKDVAEEKKREFKILTFNAVLNTSDMLDNLLAWANIQLKNTTPPITTISIEDSIWDVTEGVKPQTIQKGITVVQHIQAATAMGNYDILQIAVRNIVTNAIKFSPANSTITISSVKDKDKVYVSIADQGIGMTPEQIRQIETREISSTKGTAGERGSGLGLFLVKELLEKINAGITISSEPGKGSTFNIVLDA</sequence>
<dbReference type="Pfam" id="PF13424">
    <property type="entry name" value="TPR_12"/>
    <property type="match status" value="3"/>
</dbReference>
<evidence type="ECO:0000256" key="4">
    <source>
        <dbReference type="ARBA" id="ARBA00022679"/>
    </source>
</evidence>
<comment type="caution">
    <text evidence="13">The sequence shown here is derived from an EMBL/GenBank/DDBJ whole genome shotgun (WGS) entry which is preliminary data.</text>
</comment>
<dbReference type="InterPro" id="IPR011990">
    <property type="entry name" value="TPR-like_helical_dom_sf"/>
</dbReference>
<protein>
    <recommendedName>
        <fullName evidence="2">histidine kinase</fullName>
        <ecNumber evidence="2">2.7.13.3</ecNumber>
    </recommendedName>
</protein>
<keyword evidence="14" id="KW-1185">Reference proteome</keyword>
<evidence type="ECO:0000256" key="6">
    <source>
        <dbReference type="ARBA" id="ARBA00022777"/>
    </source>
</evidence>
<evidence type="ECO:0000313" key="14">
    <source>
        <dbReference type="Proteomes" id="UP001597511"/>
    </source>
</evidence>
<evidence type="ECO:0000256" key="3">
    <source>
        <dbReference type="ARBA" id="ARBA00022553"/>
    </source>
</evidence>
<dbReference type="PANTHER" id="PTHR42878">
    <property type="entry name" value="TWO-COMPONENT HISTIDINE KINASE"/>
    <property type="match status" value="1"/>
</dbReference>
<dbReference type="InterPro" id="IPR004358">
    <property type="entry name" value="Sig_transdc_His_kin-like_C"/>
</dbReference>
<feature type="repeat" description="TPR" evidence="9">
    <location>
        <begin position="161"/>
        <end position="194"/>
    </location>
</feature>
<evidence type="ECO:0000256" key="11">
    <source>
        <dbReference type="SAM" id="SignalP"/>
    </source>
</evidence>
<dbReference type="PROSITE" id="PS50109">
    <property type="entry name" value="HIS_KIN"/>
    <property type="match status" value="1"/>
</dbReference>
<evidence type="ECO:0000256" key="2">
    <source>
        <dbReference type="ARBA" id="ARBA00012438"/>
    </source>
</evidence>
<dbReference type="Gene3D" id="3.30.565.10">
    <property type="entry name" value="Histidine kinase-like ATPase, C-terminal domain"/>
    <property type="match status" value="1"/>
</dbReference>
<keyword evidence="6" id="KW-0418">Kinase</keyword>
<evidence type="ECO:0000256" key="10">
    <source>
        <dbReference type="SAM" id="Phobius"/>
    </source>
</evidence>
<dbReference type="Gene3D" id="1.25.40.10">
    <property type="entry name" value="Tetratricopeptide repeat domain"/>
    <property type="match status" value="2"/>
</dbReference>
<dbReference type="InterPro" id="IPR003661">
    <property type="entry name" value="HisK_dim/P_dom"/>
</dbReference>
<feature type="repeat" description="TPR" evidence="9">
    <location>
        <begin position="81"/>
        <end position="114"/>
    </location>
</feature>